<name>A0A6G0VS19_APHCR</name>
<feature type="domain" description="HAT C-terminal dimerisation" evidence="1">
    <location>
        <begin position="7"/>
        <end position="77"/>
    </location>
</feature>
<accession>A0A6G0VS19</accession>
<evidence type="ECO:0000259" key="1">
    <source>
        <dbReference type="Pfam" id="PF05699"/>
    </source>
</evidence>
<sequence>MVQSNLSPIELLKFVINTGDFAPNVCLALRILLTLPVTVASGERSFSKLKLIKTYLRSTMVQDRLSGLAMIAIEHELAEQLNDVDVVKDFSNTKARKCNFNR</sequence>
<reference evidence="2 3" key="1">
    <citation type="submission" date="2019-08" db="EMBL/GenBank/DDBJ databases">
        <title>Whole genome of Aphis craccivora.</title>
        <authorList>
            <person name="Voronova N.V."/>
            <person name="Shulinski R.S."/>
            <person name="Bandarenka Y.V."/>
            <person name="Zhorov D.G."/>
            <person name="Warner D."/>
        </authorList>
    </citation>
    <scope>NUCLEOTIDE SEQUENCE [LARGE SCALE GENOMIC DNA]</scope>
    <source>
        <strain evidence="2">180601</strain>
        <tissue evidence="2">Whole Body</tissue>
    </source>
</reference>
<dbReference type="Pfam" id="PF05699">
    <property type="entry name" value="Dimer_Tnp_hAT"/>
    <property type="match status" value="1"/>
</dbReference>
<organism evidence="2 3">
    <name type="scientific">Aphis craccivora</name>
    <name type="common">Cowpea aphid</name>
    <dbReference type="NCBI Taxonomy" id="307492"/>
    <lineage>
        <taxon>Eukaryota</taxon>
        <taxon>Metazoa</taxon>
        <taxon>Ecdysozoa</taxon>
        <taxon>Arthropoda</taxon>
        <taxon>Hexapoda</taxon>
        <taxon>Insecta</taxon>
        <taxon>Pterygota</taxon>
        <taxon>Neoptera</taxon>
        <taxon>Paraneoptera</taxon>
        <taxon>Hemiptera</taxon>
        <taxon>Sternorrhyncha</taxon>
        <taxon>Aphidomorpha</taxon>
        <taxon>Aphidoidea</taxon>
        <taxon>Aphididae</taxon>
        <taxon>Aphidini</taxon>
        <taxon>Aphis</taxon>
        <taxon>Aphis</taxon>
    </lineage>
</organism>
<evidence type="ECO:0000313" key="3">
    <source>
        <dbReference type="Proteomes" id="UP000478052"/>
    </source>
</evidence>
<dbReference type="PANTHER" id="PTHR45749">
    <property type="match status" value="1"/>
</dbReference>
<comment type="caution">
    <text evidence="2">The sequence shown here is derived from an EMBL/GenBank/DDBJ whole genome shotgun (WGS) entry which is preliminary data.</text>
</comment>
<dbReference type="OrthoDB" id="10054153at2759"/>
<dbReference type="Proteomes" id="UP000478052">
    <property type="component" value="Unassembled WGS sequence"/>
</dbReference>
<dbReference type="InterPro" id="IPR008906">
    <property type="entry name" value="HATC_C_dom"/>
</dbReference>
<gene>
    <name evidence="2" type="ORF">FWK35_00029221</name>
</gene>
<dbReference type="GO" id="GO:0046983">
    <property type="term" value="F:protein dimerization activity"/>
    <property type="evidence" value="ECO:0007669"/>
    <property type="project" value="InterPro"/>
</dbReference>
<keyword evidence="3" id="KW-1185">Reference proteome</keyword>
<proteinExistence type="predicted"/>
<protein>
    <submittedName>
        <fullName evidence="2">Zinc finger MYM-type protein 1</fullName>
    </submittedName>
</protein>
<dbReference type="EMBL" id="VUJU01013626">
    <property type="protein sequence ID" value="KAF0704207.1"/>
    <property type="molecule type" value="Genomic_DNA"/>
</dbReference>
<dbReference type="PANTHER" id="PTHR45749:SF35">
    <property type="entry name" value="AC-LIKE TRANSPOSASE-RELATED"/>
    <property type="match status" value="1"/>
</dbReference>
<evidence type="ECO:0000313" key="2">
    <source>
        <dbReference type="EMBL" id="KAF0704207.1"/>
    </source>
</evidence>
<dbReference type="AlphaFoldDB" id="A0A6G0VS19"/>